<proteinExistence type="predicted"/>
<dbReference type="AlphaFoldDB" id="A0A2Z4IPJ8"/>
<dbReference type="OrthoDB" id="994644at2"/>
<name>A0A2Z4IPJ8_9BACT</name>
<keyword evidence="1" id="KW-0472">Membrane</keyword>
<accession>A0A2Z4IPJ8</accession>
<dbReference type="Pfam" id="PF13163">
    <property type="entry name" value="DUF3999"/>
    <property type="match status" value="1"/>
</dbReference>
<gene>
    <name evidence="2" type="ORF">DN752_23265</name>
</gene>
<organism evidence="2 3">
    <name type="scientific">Echinicola strongylocentroti</name>
    <dbReference type="NCBI Taxonomy" id="1795355"/>
    <lineage>
        <taxon>Bacteria</taxon>
        <taxon>Pseudomonadati</taxon>
        <taxon>Bacteroidota</taxon>
        <taxon>Cytophagia</taxon>
        <taxon>Cytophagales</taxon>
        <taxon>Cyclobacteriaceae</taxon>
        <taxon>Echinicola</taxon>
    </lineage>
</organism>
<protein>
    <submittedName>
        <fullName evidence="2">DUF3999 domain-containing protein</fullName>
    </submittedName>
</protein>
<evidence type="ECO:0000256" key="1">
    <source>
        <dbReference type="SAM" id="Phobius"/>
    </source>
</evidence>
<keyword evidence="1" id="KW-0812">Transmembrane</keyword>
<dbReference type="EMBL" id="CP030041">
    <property type="protein sequence ID" value="AWW32825.1"/>
    <property type="molecule type" value="Genomic_DNA"/>
</dbReference>
<dbReference type="RefSeq" id="WP_112786197.1">
    <property type="nucleotide sequence ID" value="NZ_CP030041.1"/>
</dbReference>
<dbReference type="KEGG" id="est:DN752_23265"/>
<evidence type="ECO:0000313" key="2">
    <source>
        <dbReference type="EMBL" id="AWW32825.1"/>
    </source>
</evidence>
<dbReference type="Proteomes" id="UP000248688">
    <property type="component" value="Chromosome"/>
</dbReference>
<keyword evidence="1" id="KW-1133">Transmembrane helix</keyword>
<reference evidence="2 3" key="1">
    <citation type="submission" date="2018-06" db="EMBL/GenBank/DDBJ databases">
        <title>Echinicola strongylocentroti sp. nov., isolated from a sea urchin Strongylocentrotus intermedius.</title>
        <authorList>
            <person name="Bae S.S."/>
        </authorList>
    </citation>
    <scope>NUCLEOTIDE SEQUENCE [LARGE SCALE GENOMIC DNA]</scope>
    <source>
        <strain evidence="2 3">MEBiC08714</strain>
    </source>
</reference>
<feature type="transmembrane region" description="Helical" evidence="1">
    <location>
        <begin position="386"/>
        <end position="404"/>
    </location>
</feature>
<dbReference type="InterPro" id="IPR025060">
    <property type="entry name" value="DUF3999"/>
</dbReference>
<evidence type="ECO:0000313" key="3">
    <source>
        <dbReference type="Proteomes" id="UP000248688"/>
    </source>
</evidence>
<keyword evidence="3" id="KW-1185">Reference proteome</keyword>
<sequence>MRPIIKLLIPVYLLVSQQALGQIKDYAYMRELEGITDTWHQIDLPDDIFGKVDQQLDDIRIYGITAQQDTIEAPYLLRSTAPKADKASIDFKLLNTSQSSGHHFYTFEVAGEAITDHIALDIGRQNFDWKVKLEGSHDQKEWFTLLEDYRILSIKNTSTDFRFTTLDFPAANYPYYRLAIPSSKNPNLQKATLERQVIEKGTYQNHQVASIQSHQNDESKSSQIEVKLSMPVPISQVKININEDFDYYRPVTISYLSDSVQIEKGWHYQYRQLASGMLNSLSGNQFDLPPTTLQQLRITIHNQDNTPLTVNGVEAKGFDYMLIARFTTPADYFLVYGQANGIAPHYDIAQFTENIPSSPKALTLKPPIAIQSTPAAAPLPLFGNKAWLWAIMAIIIVVLGWFSLKMIKKA</sequence>